<name>A0AA85K8B7_TRIRE</name>
<evidence type="ECO:0000256" key="7">
    <source>
        <dbReference type="ARBA" id="ARBA00022892"/>
    </source>
</evidence>
<keyword evidence="8" id="KW-0653">Protein transport</keyword>
<dbReference type="GO" id="GO:0005789">
    <property type="term" value="C:endoplasmic reticulum membrane"/>
    <property type="evidence" value="ECO:0007669"/>
    <property type="project" value="UniProtKB-SubCell"/>
</dbReference>
<dbReference type="PANTHER" id="PTHR13050">
    <property type="entry name" value="USE1-LIKE PROTEIN"/>
    <property type="match status" value="1"/>
</dbReference>
<evidence type="ECO:0000256" key="5">
    <source>
        <dbReference type="ARBA" id="ARBA00022692"/>
    </source>
</evidence>
<evidence type="ECO:0000256" key="3">
    <source>
        <dbReference type="ARBA" id="ARBA00015843"/>
    </source>
</evidence>
<dbReference type="GO" id="GO:0006890">
    <property type="term" value="P:retrograde vesicle-mediated transport, Golgi to endoplasmic reticulum"/>
    <property type="evidence" value="ECO:0007669"/>
    <property type="project" value="TreeGrafter"/>
</dbReference>
<comment type="similarity">
    <text evidence="2">Belongs to the USE1 family.</text>
</comment>
<evidence type="ECO:0000256" key="12">
    <source>
        <dbReference type="SAM" id="Phobius"/>
    </source>
</evidence>
<evidence type="ECO:0000256" key="10">
    <source>
        <dbReference type="ARBA" id="ARBA00023136"/>
    </source>
</evidence>
<dbReference type="Proteomes" id="UP000050795">
    <property type="component" value="Unassembled WGS sequence"/>
</dbReference>
<protein>
    <recommendedName>
        <fullName evidence="3">Vesicle transport protein USE1</fullName>
    </recommendedName>
    <alternativeName>
        <fullName evidence="11">USE1-like protein</fullName>
    </alternativeName>
</protein>
<keyword evidence="9 12" id="KW-1133">Transmembrane helix</keyword>
<accession>A0AA85K8B7</accession>
<evidence type="ECO:0000256" key="11">
    <source>
        <dbReference type="ARBA" id="ARBA00032711"/>
    </source>
</evidence>
<dbReference type="GO" id="GO:0005484">
    <property type="term" value="F:SNAP receptor activity"/>
    <property type="evidence" value="ECO:0007669"/>
    <property type="project" value="TreeGrafter"/>
</dbReference>
<evidence type="ECO:0000256" key="1">
    <source>
        <dbReference type="ARBA" id="ARBA00004163"/>
    </source>
</evidence>
<dbReference type="PANTHER" id="PTHR13050:SF7">
    <property type="entry name" value="VESICLE TRANSPORT PROTEIN USE1"/>
    <property type="match status" value="1"/>
</dbReference>
<dbReference type="GO" id="GO:0031201">
    <property type="term" value="C:SNARE complex"/>
    <property type="evidence" value="ECO:0007669"/>
    <property type="project" value="TreeGrafter"/>
</dbReference>
<keyword evidence="10 12" id="KW-0472">Membrane</keyword>
<feature type="transmembrane region" description="Helical" evidence="12">
    <location>
        <begin position="251"/>
        <end position="270"/>
    </location>
</feature>
<keyword evidence="4" id="KW-0813">Transport</keyword>
<evidence type="ECO:0000256" key="2">
    <source>
        <dbReference type="ARBA" id="ARBA00007891"/>
    </source>
</evidence>
<reference evidence="14" key="2">
    <citation type="submission" date="2023-11" db="UniProtKB">
        <authorList>
            <consortium name="WormBaseParasite"/>
        </authorList>
    </citation>
    <scope>IDENTIFICATION</scope>
</reference>
<keyword evidence="13" id="KW-1185">Reference proteome</keyword>
<evidence type="ECO:0000256" key="6">
    <source>
        <dbReference type="ARBA" id="ARBA00022824"/>
    </source>
</evidence>
<dbReference type="AlphaFoldDB" id="A0AA85K8B7"/>
<dbReference type="InterPro" id="IPR019150">
    <property type="entry name" value="Vesicle_transport_protein_Use1"/>
</dbReference>
<evidence type="ECO:0000313" key="14">
    <source>
        <dbReference type="WBParaSite" id="TREG1_70430.1"/>
    </source>
</evidence>
<dbReference type="GO" id="GO:0015031">
    <property type="term" value="P:protein transport"/>
    <property type="evidence" value="ECO:0007669"/>
    <property type="project" value="UniProtKB-KW"/>
</dbReference>
<evidence type="ECO:0000256" key="9">
    <source>
        <dbReference type="ARBA" id="ARBA00022989"/>
    </source>
</evidence>
<dbReference type="WBParaSite" id="TREG1_70430.1">
    <property type="protein sequence ID" value="TREG1_70430.1"/>
    <property type="gene ID" value="TREG1_70430"/>
</dbReference>
<comment type="subcellular location">
    <subcellularLocation>
        <location evidence="1">Endoplasmic reticulum membrane</location>
        <topology evidence="1">Single-pass type IV membrane protein</topology>
    </subcellularLocation>
</comment>
<evidence type="ECO:0000313" key="13">
    <source>
        <dbReference type="Proteomes" id="UP000050795"/>
    </source>
</evidence>
<evidence type="ECO:0000256" key="8">
    <source>
        <dbReference type="ARBA" id="ARBA00022927"/>
    </source>
</evidence>
<proteinExistence type="inferred from homology"/>
<dbReference type="Pfam" id="PF09753">
    <property type="entry name" value="Use1"/>
    <property type="match status" value="1"/>
</dbReference>
<keyword evidence="6" id="KW-0256">Endoplasmic reticulum</keyword>
<sequence length="291" mass="33438">MSRSALEMNFMRLLYCTECLAVQKKLGTTYKAYVKTLETFFNKLISSNYRPSPECIRNYEIRVKRLKENCDIVQTSDPVSTHYLSHDKTTSTLKTITPAENNDSAVSKDISSQETDNAFTEIVENTSVIQCAYSDTCDLIAKERQRINRDLREQLLGGNKSTEKMFDQLENSSKSPDALLREQQMRREQLASEMLLLTVDLKNQSSAMNQRIRSDCQTVSLSIGQVEKNEVHLSGVLNELSVELGSKCGRIVWILFFISLGLFLYMILFMKMFRKRIYQSNTTPQLSRNEL</sequence>
<organism evidence="13 14">
    <name type="scientific">Trichobilharzia regenti</name>
    <name type="common">Nasal bird schistosome</name>
    <dbReference type="NCBI Taxonomy" id="157069"/>
    <lineage>
        <taxon>Eukaryota</taxon>
        <taxon>Metazoa</taxon>
        <taxon>Spiralia</taxon>
        <taxon>Lophotrochozoa</taxon>
        <taxon>Platyhelminthes</taxon>
        <taxon>Trematoda</taxon>
        <taxon>Digenea</taxon>
        <taxon>Strigeidida</taxon>
        <taxon>Schistosomatoidea</taxon>
        <taxon>Schistosomatidae</taxon>
        <taxon>Trichobilharzia</taxon>
    </lineage>
</organism>
<keyword evidence="5 12" id="KW-0812">Transmembrane</keyword>
<evidence type="ECO:0000256" key="4">
    <source>
        <dbReference type="ARBA" id="ARBA00022448"/>
    </source>
</evidence>
<reference evidence="13" key="1">
    <citation type="submission" date="2022-06" db="EMBL/GenBank/DDBJ databases">
        <authorList>
            <person name="Berger JAMES D."/>
            <person name="Berger JAMES D."/>
        </authorList>
    </citation>
    <scope>NUCLEOTIDE SEQUENCE [LARGE SCALE GENOMIC DNA]</scope>
</reference>
<keyword evidence="7" id="KW-0931">ER-Golgi transport</keyword>